<dbReference type="Gene3D" id="2.70.150.10">
    <property type="entry name" value="Calcium-transporting ATPase, cytoplasmic transduction domain A"/>
    <property type="match status" value="1"/>
</dbReference>
<evidence type="ECO:0000256" key="7">
    <source>
        <dbReference type="ARBA" id="ARBA00023136"/>
    </source>
</evidence>
<comment type="similarity">
    <text evidence="2 8">Belongs to the cation transport ATPase (P-type) (TC 3.A.3) family. Type IB subfamily.</text>
</comment>
<feature type="transmembrane region" description="Helical" evidence="8">
    <location>
        <begin position="148"/>
        <end position="168"/>
    </location>
</feature>
<dbReference type="SUPFAM" id="SSF81653">
    <property type="entry name" value="Calcium ATPase, transduction domain A"/>
    <property type="match status" value="1"/>
</dbReference>
<feature type="domain" description="P-type ATPase A" evidence="9">
    <location>
        <begin position="252"/>
        <end position="340"/>
    </location>
</feature>
<sequence>MSVADACPDQVRFLTCFPPLCSLHREFPSLHDRISCNRAFIPYNYAEVSDIEQTHHIVCCDRITTQLTIQYRTTHPVVNTRNTINELLKACVMNNNRRDAPTLAEHDHMTLTDLLLHAGGLIARYPAMAVTAFVGVCSAGLWNPGTPWHQGAVWLIVALVVYTAIDTIHEMIVAFRKGRVGVDLLALLSIASTAMVGEYWAAWLVCLMIRTGEMIEIYAQRRAQESLTALVDAAPATANVVTRTGNDLLSSPWQVRQIDQVKVGDVLIVRPGETVPSDGELLSDRATLDMSAINGESMPVHVGKAGHVLSGSINGEMALAMRVATPPNESQYQRILDLVKTARESRAPIVRTADTLAIPFTILSLILAGAAWALTGNPVRFPQMLVLATPCPLLIAAPVAYMGGTGRLARSSIIIKRQEILEVLGKVTHIFFDKTGTLTSKQPQVTRVELAEGFEHTDSTWILCAAGALESNSVHILAKGIVSAAERTGKETLLATDIREQPGQGVQGVVDGKTVCVGRAEFVVGNGLSLPGKSDEWSQQSRSQWNKWDKAALNEMAAYVSIDGTPAARIILRDVPRPAARASIERLRVLGIHKITMLTGDHMDSAQIVAKEVGIQDVRASLLPEDKFAAVHANRAEQSETDVKHHAEITMMVGDGVNDAPVLAAANVGIAMTDGSSTAASQSSQVVIMNDDIGGVPSAVEIARMTRKIMLQAVVGGLVVATACMVLAAFGLISVVLGALIQEGIDAASILWSLRTAFISQKTLQVVR</sequence>
<dbReference type="PROSITE" id="PS01229">
    <property type="entry name" value="COF_2"/>
    <property type="match status" value="1"/>
</dbReference>
<dbReference type="InterPro" id="IPR027256">
    <property type="entry name" value="P-typ_ATPase_IB"/>
</dbReference>
<dbReference type="EMBL" id="CP129682">
    <property type="protein sequence ID" value="XDS48620.1"/>
    <property type="molecule type" value="Genomic_DNA"/>
</dbReference>
<dbReference type="Pfam" id="PF00122">
    <property type="entry name" value="E1-E2_ATPase"/>
    <property type="match status" value="1"/>
</dbReference>
<name>A0AB39UIH7_9BIFI</name>
<dbReference type="PANTHER" id="PTHR48085">
    <property type="entry name" value="CADMIUM/ZINC-TRANSPORTING ATPASE HMA2-RELATED"/>
    <property type="match status" value="1"/>
</dbReference>
<dbReference type="PANTHER" id="PTHR48085:SF5">
    <property type="entry name" value="CADMIUM_ZINC-TRANSPORTING ATPASE HMA4-RELATED"/>
    <property type="match status" value="1"/>
</dbReference>
<evidence type="ECO:0000256" key="5">
    <source>
        <dbReference type="ARBA" id="ARBA00022967"/>
    </source>
</evidence>
<dbReference type="SFLD" id="SFLDF00027">
    <property type="entry name" value="p-type_atpase"/>
    <property type="match status" value="1"/>
</dbReference>
<dbReference type="InterPro" id="IPR051014">
    <property type="entry name" value="Cation_Transport_ATPase_IB"/>
</dbReference>
<feature type="transmembrane region" description="Helical" evidence="8">
    <location>
        <begin position="714"/>
        <end position="741"/>
    </location>
</feature>
<dbReference type="InterPro" id="IPR001757">
    <property type="entry name" value="P_typ_ATPase"/>
</dbReference>
<evidence type="ECO:0000259" key="9">
    <source>
        <dbReference type="Pfam" id="PF00122"/>
    </source>
</evidence>
<protein>
    <submittedName>
        <fullName evidence="10">Heavy metal translocating P-type ATPase</fullName>
    </submittedName>
</protein>
<feature type="transmembrane region" description="Helical" evidence="8">
    <location>
        <begin position="180"/>
        <end position="196"/>
    </location>
</feature>
<dbReference type="Pfam" id="PF00702">
    <property type="entry name" value="Hydrolase"/>
    <property type="match status" value="1"/>
</dbReference>
<comment type="subcellular location">
    <subcellularLocation>
        <location evidence="1">Cell membrane</location>
        <topology evidence="1">Multi-pass membrane protein</topology>
    </subcellularLocation>
</comment>
<dbReference type="PROSITE" id="PS00154">
    <property type="entry name" value="ATPASE_E1_E2"/>
    <property type="match status" value="1"/>
</dbReference>
<gene>
    <name evidence="10" type="ORF">QN216_09930</name>
</gene>
<keyword evidence="6 8" id="KW-1133">Transmembrane helix</keyword>
<dbReference type="InterPro" id="IPR036412">
    <property type="entry name" value="HAD-like_sf"/>
</dbReference>
<dbReference type="InterPro" id="IPR008250">
    <property type="entry name" value="ATPase_P-typ_transduc_dom_A_sf"/>
</dbReference>
<dbReference type="GO" id="GO:0005886">
    <property type="term" value="C:plasma membrane"/>
    <property type="evidence" value="ECO:0007669"/>
    <property type="project" value="UniProtKB-SubCell"/>
</dbReference>
<dbReference type="GO" id="GO:0019829">
    <property type="term" value="F:ATPase-coupled monoatomic cation transmembrane transporter activity"/>
    <property type="evidence" value="ECO:0007669"/>
    <property type="project" value="InterPro"/>
</dbReference>
<feature type="transmembrane region" description="Helical" evidence="8">
    <location>
        <begin position="381"/>
        <end position="401"/>
    </location>
</feature>
<dbReference type="GO" id="GO:0005524">
    <property type="term" value="F:ATP binding"/>
    <property type="evidence" value="ECO:0007669"/>
    <property type="project" value="UniProtKB-UniRule"/>
</dbReference>
<dbReference type="SFLD" id="SFLDS00003">
    <property type="entry name" value="Haloacid_Dehalogenase"/>
    <property type="match status" value="1"/>
</dbReference>
<dbReference type="Gene3D" id="3.40.1110.10">
    <property type="entry name" value="Calcium-transporting ATPase, cytoplasmic domain N"/>
    <property type="match status" value="1"/>
</dbReference>
<dbReference type="InterPro" id="IPR023214">
    <property type="entry name" value="HAD_sf"/>
</dbReference>
<keyword evidence="4 8" id="KW-0479">Metal-binding</keyword>
<dbReference type="InterPro" id="IPR044492">
    <property type="entry name" value="P_typ_ATPase_HD_dom"/>
</dbReference>
<dbReference type="GO" id="GO:0016887">
    <property type="term" value="F:ATP hydrolysis activity"/>
    <property type="evidence" value="ECO:0007669"/>
    <property type="project" value="InterPro"/>
</dbReference>
<dbReference type="SUPFAM" id="SSF56784">
    <property type="entry name" value="HAD-like"/>
    <property type="match status" value="1"/>
</dbReference>
<reference evidence="10" key="1">
    <citation type="submission" date="2023-07" db="EMBL/GenBank/DDBJ databases">
        <title>Bifidobacterium aquikefiriaerophilum sp. nov. and Bifidobacterium eccum sp. nov., isolated from water kefir.</title>
        <authorList>
            <person name="Breselge S."/>
            <person name="Bellassi P."/>
            <person name="Barcenilla C."/>
            <person name="Alvarez-Ordonez A."/>
            <person name="Morelli L."/>
            <person name="Cotter P.D."/>
        </authorList>
    </citation>
    <scope>NUCLEOTIDE SEQUENCE</scope>
    <source>
        <strain evidence="10">WK013_4_14</strain>
    </source>
</reference>
<dbReference type="GO" id="GO:0015086">
    <property type="term" value="F:cadmium ion transmembrane transporter activity"/>
    <property type="evidence" value="ECO:0007669"/>
    <property type="project" value="TreeGrafter"/>
</dbReference>
<proteinExistence type="inferred from homology"/>
<dbReference type="AlphaFoldDB" id="A0AB39UIH7"/>
<evidence type="ECO:0000256" key="2">
    <source>
        <dbReference type="ARBA" id="ARBA00006024"/>
    </source>
</evidence>
<dbReference type="Gene3D" id="3.40.50.1000">
    <property type="entry name" value="HAD superfamily/HAD-like"/>
    <property type="match status" value="1"/>
</dbReference>
<keyword evidence="7 8" id="KW-0472">Membrane</keyword>
<evidence type="ECO:0000313" key="10">
    <source>
        <dbReference type="EMBL" id="XDS48620.1"/>
    </source>
</evidence>
<dbReference type="NCBIfam" id="TIGR01525">
    <property type="entry name" value="ATPase-IB_hvy"/>
    <property type="match status" value="1"/>
</dbReference>
<dbReference type="NCBIfam" id="TIGR01494">
    <property type="entry name" value="ATPase_P-type"/>
    <property type="match status" value="2"/>
</dbReference>
<keyword evidence="5" id="KW-1278">Translocase</keyword>
<dbReference type="InterPro" id="IPR018303">
    <property type="entry name" value="ATPase_P-typ_P_site"/>
</dbReference>
<keyword evidence="8" id="KW-1003">Cell membrane</keyword>
<evidence type="ECO:0000256" key="4">
    <source>
        <dbReference type="ARBA" id="ARBA00022723"/>
    </source>
</evidence>
<evidence type="ECO:0000256" key="8">
    <source>
        <dbReference type="RuleBase" id="RU362081"/>
    </source>
</evidence>
<feature type="transmembrane region" description="Helical" evidence="8">
    <location>
        <begin position="122"/>
        <end position="142"/>
    </location>
</feature>
<evidence type="ECO:0000256" key="6">
    <source>
        <dbReference type="ARBA" id="ARBA00022989"/>
    </source>
</evidence>
<dbReference type="InterPro" id="IPR023299">
    <property type="entry name" value="ATPase_P-typ_cyto_dom_N"/>
</dbReference>
<dbReference type="InterPro" id="IPR059000">
    <property type="entry name" value="ATPase_P-type_domA"/>
</dbReference>
<keyword evidence="8" id="KW-0547">Nucleotide-binding</keyword>
<dbReference type="SUPFAM" id="SSF81665">
    <property type="entry name" value="Calcium ATPase, transmembrane domain M"/>
    <property type="match status" value="1"/>
</dbReference>
<dbReference type="GO" id="GO:0046872">
    <property type="term" value="F:metal ion binding"/>
    <property type="evidence" value="ECO:0007669"/>
    <property type="project" value="UniProtKB-KW"/>
</dbReference>
<organism evidence="10">
    <name type="scientific">Bifidobacterium fermentum</name>
    <dbReference type="NCBI Taxonomy" id="3059035"/>
    <lineage>
        <taxon>Bacteria</taxon>
        <taxon>Bacillati</taxon>
        <taxon>Actinomycetota</taxon>
        <taxon>Actinomycetes</taxon>
        <taxon>Bifidobacteriales</taxon>
        <taxon>Bifidobacteriaceae</taxon>
        <taxon>Bifidobacterium</taxon>
    </lineage>
</organism>
<feature type="transmembrane region" description="Helical" evidence="8">
    <location>
        <begin position="356"/>
        <end position="375"/>
    </location>
</feature>
<accession>A0AB39UIH7</accession>
<keyword evidence="8" id="KW-0067">ATP-binding</keyword>
<evidence type="ECO:0000256" key="3">
    <source>
        <dbReference type="ARBA" id="ARBA00022692"/>
    </source>
</evidence>
<dbReference type="PRINTS" id="PR00119">
    <property type="entry name" value="CATATPASE"/>
</dbReference>
<keyword evidence="3 8" id="KW-0812">Transmembrane</keyword>
<evidence type="ECO:0000256" key="1">
    <source>
        <dbReference type="ARBA" id="ARBA00004651"/>
    </source>
</evidence>
<dbReference type="InterPro" id="IPR023298">
    <property type="entry name" value="ATPase_P-typ_TM_dom_sf"/>
</dbReference>
<dbReference type="SFLD" id="SFLDG00002">
    <property type="entry name" value="C1.7:_P-type_atpase_like"/>
    <property type="match status" value="1"/>
</dbReference>